<dbReference type="RefSeq" id="XP_062720898.1">
    <property type="nucleotide sequence ID" value="XM_062869246.1"/>
</dbReference>
<keyword evidence="1" id="KW-0812">Transmembrane</keyword>
<evidence type="ECO:0000313" key="3">
    <source>
        <dbReference type="Proteomes" id="UP001273166"/>
    </source>
</evidence>
<evidence type="ECO:0000313" key="2">
    <source>
        <dbReference type="EMBL" id="KAK3305118.1"/>
    </source>
</evidence>
<dbReference type="Proteomes" id="UP001273166">
    <property type="component" value="Unassembled WGS sequence"/>
</dbReference>
<protein>
    <submittedName>
        <fullName evidence="2">Uncharacterized protein</fullName>
    </submittedName>
</protein>
<proteinExistence type="predicted"/>
<dbReference type="AlphaFoldDB" id="A0AAJ0M171"/>
<comment type="caution">
    <text evidence="2">The sequence shown here is derived from an EMBL/GenBank/DDBJ whole genome shotgun (WGS) entry which is preliminary data.</text>
</comment>
<name>A0AAJ0M171_9PEZI</name>
<evidence type="ECO:0000256" key="1">
    <source>
        <dbReference type="SAM" id="Phobius"/>
    </source>
</evidence>
<accession>A0AAJ0M171</accession>
<dbReference type="GeneID" id="87888075"/>
<sequence>MVQHGSELVVPWTELYGSLYGTLLLLLHTVAPMIYAQLHIQQSEVLFSTLFSADPDVPMSAFWWLCDTTRQPLRT</sequence>
<organism evidence="2 3">
    <name type="scientific">Chaetomium strumarium</name>
    <dbReference type="NCBI Taxonomy" id="1170767"/>
    <lineage>
        <taxon>Eukaryota</taxon>
        <taxon>Fungi</taxon>
        <taxon>Dikarya</taxon>
        <taxon>Ascomycota</taxon>
        <taxon>Pezizomycotina</taxon>
        <taxon>Sordariomycetes</taxon>
        <taxon>Sordariomycetidae</taxon>
        <taxon>Sordariales</taxon>
        <taxon>Chaetomiaceae</taxon>
        <taxon>Chaetomium</taxon>
    </lineage>
</organism>
<feature type="transmembrane region" description="Helical" evidence="1">
    <location>
        <begin position="15"/>
        <end position="36"/>
    </location>
</feature>
<reference evidence="2" key="1">
    <citation type="journal article" date="2023" name="Mol. Phylogenet. Evol.">
        <title>Genome-scale phylogeny and comparative genomics of the fungal order Sordariales.</title>
        <authorList>
            <person name="Hensen N."/>
            <person name="Bonometti L."/>
            <person name="Westerberg I."/>
            <person name="Brannstrom I.O."/>
            <person name="Guillou S."/>
            <person name="Cros-Aarteil S."/>
            <person name="Calhoun S."/>
            <person name="Haridas S."/>
            <person name="Kuo A."/>
            <person name="Mondo S."/>
            <person name="Pangilinan J."/>
            <person name="Riley R."/>
            <person name="LaButti K."/>
            <person name="Andreopoulos B."/>
            <person name="Lipzen A."/>
            <person name="Chen C."/>
            <person name="Yan M."/>
            <person name="Daum C."/>
            <person name="Ng V."/>
            <person name="Clum A."/>
            <person name="Steindorff A."/>
            <person name="Ohm R.A."/>
            <person name="Martin F."/>
            <person name="Silar P."/>
            <person name="Natvig D.O."/>
            <person name="Lalanne C."/>
            <person name="Gautier V."/>
            <person name="Ament-Velasquez S.L."/>
            <person name="Kruys A."/>
            <person name="Hutchinson M.I."/>
            <person name="Powell A.J."/>
            <person name="Barry K."/>
            <person name="Miller A.N."/>
            <person name="Grigoriev I.V."/>
            <person name="Debuchy R."/>
            <person name="Gladieux P."/>
            <person name="Hiltunen Thoren M."/>
            <person name="Johannesson H."/>
        </authorList>
    </citation>
    <scope>NUCLEOTIDE SEQUENCE</scope>
    <source>
        <strain evidence="2">CBS 333.67</strain>
    </source>
</reference>
<dbReference type="EMBL" id="JAUDZG010000004">
    <property type="protein sequence ID" value="KAK3305118.1"/>
    <property type="molecule type" value="Genomic_DNA"/>
</dbReference>
<keyword evidence="1" id="KW-0472">Membrane</keyword>
<reference evidence="2" key="2">
    <citation type="submission" date="2023-06" db="EMBL/GenBank/DDBJ databases">
        <authorList>
            <consortium name="Lawrence Berkeley National Laboratory"/>
            <person name="Mondo S.J."/>
            <person name="Hensen N."/>
            <person name="Bonometti L."/>
            <person name="Westerberg I."/>
            <person name="Brannstrom I.O."/>
            <person name="Guillou S."/>
            <person name="Cros-Aarteil S."/>
            <person name="Calhoun S."/>
            <person name="Haridas S."/>
            <person name="Kuo A."/>
            <person name="Pangilinan J."/>
            <person name="Riley R."/>
            <person name="Labutti K."/>
            <person name="Andreopoulos B."/>
            <person name="Lipzen A."/>
            <person name="Chen C."/>
            <person name="Yanf M."/>
            <person name="Daum C."/>
            <person name="Ng V."/>
            <person name="Clum A."/>
            <person name="Steindorff A."/>
            <person name="Ohm R."/>
            <person name="Martin F."/>
            <person name="Silar P."/>
            <person name="Natvig D."/>
            <person name="Lalanne C."/>
            <person name="Gautier V."/>
            <person name="Ament-Velasquez S.L."/>
            <person name="Kruys A."/>
            <person name="Hutchinson M.I."/>
            <person name="Powell A.J."/>
            <person name="Barry K."/>
            <person name="Miller A.N."/>
            <person name="Grigoriev I.V."/>
            <person name="Debuchy R."/>
            <person name="Gladieux P."/>
            <person name="Thoren M.H."/>
            <person name="Johannesson H."/>
        </authorList>
    </citation>
    <scope>NUCLEOTIDE SEQUENCE</scope>
    <source>
        <strain evidence="2">CBS 333.67</strain>
    </source>
</reference>
<keyword evidence="1" id="KW-1133">Transmembrane helix</keyword>
<keyword evidence="3" id="KW-1185">Reference proteome</keyword>
<gene>
    <name evidence="2" type="ORF">B0T15DRAFT_531395</name>
</gene>